<evidence type="ECO:0000313" key="2">
    <source>
        <dbReference type="EMBL" id="KAA8895655.1"/>
    </source>
</evidence>
<comment type="caution">
    <text evidence="2">The sequence shown here is derived from an EMBL/GenBank/DDBJ whole genome shotgun (WGS) entry which is preliminary data.</text>
</comment>
<protein>
    <submittedName>
        <fullName evidence="2">Uncharacterized protein</fullName>
    </submittedName>
</protein>
<gene>
    <name evidence="2" type="ORF">FN846DRAFT_968658</name>
</gene>
<feature type="compositionally biased region" description="Basic and acidic residues" evidence="1">
    <location>
        <begin position="116"/>
        <end position="125"/>
    </location>
</feature>
<evidence type="ECO:0000256" key="1">
    <source>
        <dbReference type="SAM" id="MobiDB-lite"/>
    </source>
</evidence>
<dbReference type="EMBL" id="VXIS01000251">
    <property type="protein sequence ID" value="KAA8895655.1"/>
    <property type="molecule type" value="Genomic_DNA"/>
</dbReference>
<dbReference type="InParanoid" id="A0A5J5EIY5"/>
<evidence type="ECO:0000313" key="3">
    <source>
        <dbReference type="Proteomes" id="UP000326924"/>
    </source>
</evidence>
<proteinExistence type="predicted"/>
<name>A0A5J5EIY5_9PEZI</name>
<dbReference type="AlphaFoldDB" id="A0A5J5EIY5"/>
<organism evidence="2 3">
    <name type="scientific">Sphaerosporella brunnea</name>
    <dbReference type="NCBI Taxonomy" id="1250544"/>
    <lineage>
        <taxon>Eukaryota</taxon>
        <taxon>Fungi</taxon>
        <taxon>Dikarya</taxon>
        <taxon>Ascomycota</taxon>
        <taxon>Pezizomycotina</taxon>
        <taxon>Pezizomycetes</taxon>
        <taxon>Pezizales</taxon>
        <taxon>Pyronemataceae</taxon>
        <taxon>Sphaerosporella</taxon>
    </lineage>
</organism>
<feature type="region of interest" description="Disordered" evidence="1">
    <location>
        <begin position="105"/>
        <end position="125"/>
    </location>
</feature>
<keyword evidence="3" id="KW-1185">Reference proteome</keyword>
<sequence>MGSPHSRNRNRSSCRSPFLSLLLSSFFGDSVVRLRVKLSILSYQRAFNPCLIAPQGSLRFHLLLLSFLALHALMQDGDEPCDCATHQPQHSEGLDIQITTFRISSGTSPRGLSSLERGKKKDRDCSPPAECFVLAALRLCNAKQISNSNPTRARF</sequence>
<dbReference type="Proteomes" id="UP000326924">
    <property type="component" value="Unassembled WGS sequence"/>
</dbReference>
<reference evidence="2 3" key="1">
    <citation type="submission" date="2019-09" db="EMBL/GenBank/DDBJ databases">
        <title>Draft genome of the ectomycorrhizal ascomycete Sphaerosporella brunnea.</title>
        <authorList>
            <consortium name="DOE Joint Genome Institute"/>
            <person name="Benucci G.M."/>
            <person name="Marozzi G."/>
            <person name="Antonielli L."/>
            <person name="Sanchez S."/>
            <person name="Marco P."/>
            <person name="Wang X."/>
            <person name="Falini L.B."/>
            <person name="Barry K."/>
            <person name="Haridas S."/>
            <person name="Lipzen A."/>
            <person name="Labutti K."/>
            <person name="Grigoriev I.V."/>
            <person name="Murat C."/>
            <person name="Martin F."/>
            <person name="Albertini E."/>
            <person name="Donnini D."/>
            <person name="Bonito G."/>
        </authorList>
    </citation>
    <scope>NUCLEOTIDE SEQUENCE [LARGE SCALE GENOMIC DNA]</scope>
    <source>
        <strain evidence="2 3">Sb_GMNB300</strain>
    </source>
</reference>
<accession>A0A5J5EIY5</accession>